<dbReference type="InterPro" id="IPR039739">
    <property type="entry name" value="MAG2/RNF10"/>
</dbReference>
<evidence type="ECO:0000256" key="6">
    <source>
        <dbReference type="ARBA" id="ARBA00012483"/>
    </source>
</evidence>
<evidence type="ECO:0000256" key="14">
    <source>
        <dbReference type="ARBA" id="ARBA00035131"/>
    </source>
</evidence>
<evidence type="ECO:0000256" key="12">
    <source>
        <dbReference type="ARBA" id="ARBA00022833"/>
    </source>
</evidence>
<reference evidence="19" key="1">
    <citation type="submission" date="2020-03" db="EMBL/GenBank/DDBJ databases">
        <authorList>
            <person name="Chebbi M.A."/>
            <person name="Drezen J.M."/>
        </authorList>
    </citation>
    <scope>NUCLEOTIDE SEQUENCE</scope>
    <source>
        <tissue evidence="19">Whole body</tissue>
    </source>
</reference>
<dbReference type="AlphaFoldDB" id="A0A8J5QUV8"/>
<evidence type="ECO:0000313" key="19">
    <source>
        <dbReference type="EMBL" id="KAG8041278.1"/>
    </source>
</evidence>
<evidence type="ECO:0000313" key="20">
    <source>
        <dbReference type="Proteomes" id="UP000729913"/>
    </source>
</evidence>
<reference evidence="19" key="2">
    <citation type="submission" date="2021-04" db="EMBL/GenBank/DDBJ databases">
        <title>Genome-wide patterns of bracovirus chromosomal integration into multiple host tissues during parasitism.</title>
        <authorList>
            <person name="Chebbi M.A.C."/>
        </authorList>
    </citation>
    <scope>NUCLEOTIDE SEQUENCE</scope>
    <source>
        <tissue evidence="19">Whole body</tissue>
    </source>
</reference>
<accession>A0A8J5QUV8</accession>
<dbReference type="CDD" id="cd16536">
    <property type="entry name" value="RING-HC_RNF10"/>
    <property type="match status" value="1"/>
</dbReference>
<evidence type="ECO:0000256" key="16">
    <source>
        <dbReference type="PROSITE-ProRule" id="PRU00175"/>
    </source>
</evidence>
<keyword evidence="7" id="KW-0963">Cytoplasm</keyword>
<gene>
    <name evidence="19" type="ORF">G9C98_002266</name>
</gene>
<dbReference type="GO" id="GO:0045944">
    <property type="term" value="P:positive regulation of transcription by RNA polymerase II"/>
    <property type="evidence" value="ECO:0007669"/>
    <property type="project" value="TreeGrafter"/>
</dbReference>
<keyword evidence="10 16" id="KW-0863">Zinc-finger</keyword>
<dbReference type="InterPro" id="IPR001841">
    <property type="entry name" value="Znf_RING"/>
</dbReference>
<dbReference type="InterPro" id="IPR018957">
    <property type="entry name" value="Znf_C3HC4_RING-type"/>
</dbReference>
<evidence type="ECO:0000256" key="17">
    <source>
        <dbReference type="SAM" id="MobiDB-lite"/>
    </source>
</evidence>
<evidence type="ECO:0000256" key="3">
    <source>
        <dbReference type="ARBA" id="ARBA00004496"/>
    </source>
</evidence>
<proteinExistence type="inferred from homology"/>
<feature type="compositionally biased region" description="Basic residues" evidence="17">
    <location>
        <begin position="694"/>
        <end position="703"/>
    </location>
</feature>
<dbReference type="PROSITE" id="PS00518">
    <property type="entry name" value="ZF_RING_1"/>
    <property type="match status" value="1"/>
</dbReference>
<evidence type="ECO:0000256" key="11">
    <source>
        <dbReference type="ARBA" id="ARBA00022786"/>
    </source>
</evidence>
<evidence type="ECO:0000256" key="9">
    <source>
        <dbReference type="ARBA" id="ARBA00022723"/>
    </source>
</evidence>
<sequence>MDKKSRYNTPPSGNKGAATDSKKSPDVANGKVFPKTSKKRESTGANNYSKNEQPRKSSVQKARAFDKRPKPKGQYYGSAKENTKVGNDEIAEMGSVMIPGSKKQNLNHLLNFHYEPRENRCNYGRSSKNYNNSNRWLPPVQRHKYNKELFLQANCQFVVNCSGNYSIHLIDPDTLVDWDLIEQIKVQTSENLSCPICLHYPSAGKMTRCGHVYCWPCILHYLSLSDKSWRKCPICDESIHKSDLKSVVQVTHNLVNIGDTVKLRLMRRKRGSLLAIPVGENETLDPVTFFSASEHPSNQIYSKLLLADSKDILEMIQLEKLQLEIELMDDPQSSECCFIEQALNELALREEIVLKQDDKKKSLIEVEKIEIQKQEINNLKKINENQDVENSIDSNFILENDKDGDQVSNHSQNNQNLSKYFYFYQAEDGQYVYLHAMNVRMLEMQYGNLENSPHLIEGKLLERESGSFTEDLRKRMRYLCHLPLTCSFDIVEIEMKTPLISSEVLGIFYDQIEGRKTRRHRREREEKRREKKINVEENKRMGRYPTPNVQIGSHKHFPEWHPESPSSSLNISSPLESIEALSIASSPTHSLSEDDIIAAQQFSMEEAQCEAGPSFAQMLRSEALASNNWSSVNVQRSSKNSESEIYQRKVVVSNEDDYTDMTIQNQSLGDVLAQALKQSELLDTASGNDEFGSRKTKKKKRGKQTVLFASGMNRDS</sequence>
<evidence type="ECO:0000256" key="15">
    <source>
        <dbReference type="ARBA" id="ARBA00035390"/>
    </source>
</evidence>
<dbReference type="SMART" id="SM00184">
    <property type="entry name" value="RING"/>
    <property type="match status" value="1"/>
</dbReference>
<dbReference type="Pfam" id="PF00097">
    <property type="entry name" value="zf-C3HC4"/>
    <property type="match status" value="1"/>
</dbReference>
<feature type="domain" description="RING-type" evidence="18">
    <location>
        <begin position="194"/>
        <end position="236"/>
    </location>
</feature>
<dbReference type="FunFam" id="3.30.40.10:FF:000112">
    <property type="entry name" value="RING finger protein 10"/>
    <property type="match status" value="1"/>
</dbReference>
<dbReference type="PROSITE" id="PS50089">
    <property type="entry name" value="ZF_RING_2"/>
    <property type="match status" value="1"/>
</dbReference>
<dbReference type="GO" id="GO:0005634">
    <property type="term" value="C:nucleus"/>
    <property type="evidence" value="ECO:0007669"/>
    <property type="project" value="UniProtKB-SubCell"/>
</dbReference>
<dbReference type="EC" id="2.3.2.27" evidence="6"/>
<keyword evidence="12" id="KW-0862">Zinc</keyword>
<dbReference type="GO" id="GO:0005737">
    <property type="term" value="C:cytoplasm"/>
    <property type="evidence" value="ECO:0007669"/>
    <property type="project" value="UniProtKB-SubCell"/>
</dbReference>
<evidence type="ECO:0000256" key="13">
    <source>
        <dbReference type="ARBA" id="ARBA00023242"/>
    </source>
</evidence>
<dbReference type="GO" id="GO:0008270">
    <property type="term" value="F:zinc ion binding"/>
    <property type="evidence" value="ECO:0007669"/>
    <property type="project" value="UniProtKB-KW"/>
</dbReference>
<evidence type="ECO:0000256" key="7">
    <source>
        <dbReference type="ARBA" id="ARBA00022490"/>
    </source>
</evidence>
<keyword evidence="9" id="KW-0479">Metal-binding</keyword>
<dbReference type="Proteomes" id="UP000729913">
    <property type="component" value="Unassembled WGS sequence"/>
</dbReference>
<feature type="region of interest" description="Disordered" evidence="17">
    <location>
        <begin position="1"/>
        <end position="81"/>
    </location>
</feature>
<evidence type="ECO:0000256" key="8">
    <source>
        <dbReference type="ARBA" id="ARBA00022679"/>
    </source>
</evidence>
<name>A0A8J5QUV8_9HYME</name>
<comment type="pathway">
    <text evidence="4">Protein modification; protein ubiquitination.</text>
</comment>
<comment type="catalytic activity">
    <reaction evidence="1">
        <text>S-ubiquitinyl-[E2 ubiquitin-conjugating enzyme]-L-cysteine + [acceptor protein]-L-lysine = [E2 ubiquitin-conjugating enzyme]-L-cysteine + N(6)-ubiquitinyl-[acceptor protein]-L-lysine.</text>
        <dbReference type="EC" id="2.3.2.27"/>
    </reaction>
</comment>
<evidence type="ECO:0000256" key="4">
    <source>
        <dbReference type="ARBA" id="ARBA00004906"/>
    </source>
</evidence>
<keyword evidence="20" id="KW-1185">Reference proteome</keyword>
<keyword evidence="13" id="KW-0539">Nucleus</keyword>
<dbReference type="EMBL" id="JAAOIC020000019">
    <property type="protein sequence ID" value="KAG8041278.1"/>
    <property type="molecule type" value="Genomic_DNA"/>
</dbReference>
<dbReference type="GO" id="GO:0000976">
    <property type="term" value="F:transcription cis-regulatory region binding"/>
    <property type="evidence" value="ECO:0007669"/>
    <property type="project" value="TreeGrafter"/>
</dbReference>
<comment type="similarity">
    <text evidence="5">Belongs to the RNF10 family.</text>
</comment>
<dbReference type="InterPro" id="IPR017907">
    <property type="entry name" value="Znf_RING_CS"/>
</dbReference>
<protein>
    <recommendedName>
        <fullName evidence="14">E3 ubiquitin-protein ligase RNF10</fullName>
        <ecNumber evidence="6">2.3.2.27</ecNumber>
    </recommendedName>
    <alternativeName>
        <fullName evidence="15">RING finger protein 10</fullName>
    </alternativeName>
</protein>
<evidence type="ECO:0000259" key="18">
    <source>
        <dbReference type="PROSITE" id="PS50089"/>
    </source>
</evidence>
<feature type="compositionally biased region" description="Polar residues" evidence="17">
    <location>
        <begin position="43"/>
        <end position="60"/>
    </location>
</feature>
<dbReference type="GO" id="GO:0061630">
    <property type="term" value="F:ubiquitin protein ligase activity"/>
    <property type="evidence" value="ECO:0007669"/>
    <property type="project" value="UniProtKB-EC"/>
</dbReference>
<evidence type="ECO:0000256" key="5">
    <source>
        <dbReference type="ARBA" id="ARBA00008117"/>
    </source>
</evidence>
<evidence type="ECO:0000256" key="1">
    <source>
        <dbReference type="ARBA" id="ARBA00000900"/>
    </source>
</evidence>
<comment type="caution">
    <text evidence="19">The sequence shown here is derived from an EMBL/GenBank/DDBJ whole genome shotgun (WGS) entry which is preliminary data.</text>
</comment>
<dbReference type="OrthoDB" id="10064108at2759"/>
<evidence type="ECO:0000256" key="10">
    <source>
        <dbReference type="ARBA" id="ARBA00022771"/>
    </source>
</evidence>
<comment type="subcellular location">
    <subcellularLocation>
        <location evidence="3">Cytoplasm</location>
    </subcellularLocation>
    <subcellularLocation>
        <location evidence="2">Nucleus</location>
    </subcellularLocation>
</comment>
<keyword evidence="8" id="KW-0808">Transferase</keyword>
<dbReference type="PANTHER" id="PTHR12983">
    <property type="entry name" value="RING FINGER 10 FAMILY MEMBER"/>
    <property type="match status" value="1"/>
</dbReference>
<feature type="region of interest" description="Disordered" evidence="17">
    <location>
        <begin position="684"/>
        <end position="716"/>
    </location>
</feature>
<keyword evidence="11" id="KW-0833">Ubl conjugation pathway</keyword>
<organism evidence="19 20">
    <name type="scientific">Cotesia typhae</name>
    <dbReference type="NCBI Taxonomy" id="2053667"/>
    <lineage>
        <taxon>Eukaryota</taxon>
        <taxon>Metazoa</taxon>
        <taxon>Ecdysozoa</taxon>
        <taxon>Arthropoda</taxon>
        <taxon>Hexapoda</taxon>
        <taxon>Insecta</taxon>
        <taxon>Pterygota</taxon>
        <taxon>Neoptera</taxon>
        <taxon>Endopterygota</taxon>
        <taxon>Hymenoptera</taxon>
        <taxon>Apocrita</taxon>
        <taxon>Ichneumonoidea</taxon>
        <taxon>Braconidae</taxon>
        <taxon>Microgastrinae</taxon>
        <taxon>Cotesia</taxon>
    </lineage>
</organism>
<dbReference type="PANTHER" id="PTHR12983:SF9">
    <property type="entry name" value="E3 UBIQUITIN-PROTEIN LIGASE RNF10"/>
    <property type="match status" value="1"/>
</dbReference>
<evidence type="ECO:0000256" key="2">
    <source>
        <dbReference type="ARBA" id="ARBA00004123"/>
    </source>
</evidence>